<dbReference type="PANTHER" id="PTHR43877">
    <property type="entry name" value="AMINOALKYLPHOSPHONATE N-ACETYLTRANSFERASE-RELATED-RELATED"/>
    <property type="match status" value="1"/>
</dbReference>
<protein>
    <submittedName>
        <fullName evidence="4">GNAT superfamily N-acetyltransferase</fullName>
    </submittedName>
</protein>
<organism evidence="4 5">
    <name type="scientific">Allocatelliglobosispora scoriae</name>
    <dbReference type="NCBI Taxonomy" id="643052"/>
    <lineage>
        <taxon>Bacteria</taxon>
        <taxon>Bacillati</taxon>
        <taxon>Actinomycetota</taxon>
        <taxon>Actinomycetes</taxon>
        <taxon>Micromonosporales</taxon>
        <taxon>Micromonosporaceae</taxon>
        <taxon>Allocatelliglobosispora</taxon>
    </lineage>
</organism>
<dbReference type="InterPro" id="IPR016181">
    <property type="entry name" value="Acyl_CoA_acyltransferase"/>
</dbReference>
<proteinExistence type="predicted"/>
<sequence length="171" mass="18739">MLTMIIRPAQAAEFARVADLHLASRAHTYSAMLPPGAFDGVDPVAHRARLRERLAAEAETHLLSVALDGPEIVGFTYVGPADEPLARELHQIHVAPSRKGTGVGKALMRAALDGFRSGGAERAYLWVIEGNDRAITFYERGGWTPEGTVREQPMGNAPTRQLRYEIDLRRG</sequence>
<evidence type="ECO:0000313" key="5">
    <source>
        <dbReference type="Proteomes" id="UP000587527"/>
    </source>
</evidence>
<evidence type="ECO:0000313" key="4">
    <source>
        <dbReference type="EMBL" id="MBB5872793.1"/>
    </source>
</evidence>
<dbReference type="InterPro" id="IPR000182">
    <property type="entry name" value="GNAT_dom"/>
</dbReference>
<evidence type="ECO:0000259" key="3">
    <source>
        <dbReference type="PROSITE" id="PS51186"/>
    </source>
</evidence>
<comment type="caution">
    <text evidence="4">The sequence shown here is derived from an EMBL/GenBank/DDBJ whole genome shotgun (WGS) entry which is preliminary data.</text>
</comment>
<keyword evidence="2" id="KW-0012">Acyltransferase</keyword>
<evidence type="ECO:0000256" key="2">
    <source>
        <dbReference type="ARBA" id="ARBA00023315"/>
    </source>
</evidence>
<dbReference type="EMBL" id="JACHMN010000003">
    <property type="protein sequence ID" value="MBB5872793.1"/>
    <property type="molecule type" value="Genomic_DNA"/>
</dbReference>
<keyword evidence="1 4" id="KW-0808">Transferase</keyword>
<dbReference type="SUPFAM" id="SSF55729">
    <property type="entry name" value="Acyl-CoA N-acyltransferases (Nat)"/>
    <property type="match status" value="1"/>
</dbReference>
<keyword evidence="5" id="KW-1185">Reference proteome</keyword>
<reference evidence="4 5" key="1">
    <citation type="submission" date="2020-08" db="EMBL/GenBank/DDBJ databases">
        <title>Sequencing the genomes of 1000 actinobacteria strains.</title>
        <authorList>
            <person name="Klenk H.-P."/>
        </authorList>
    </citation>
    <scope>NUCLEOTIDE SEQUENCE [LARGE SCALE GENOMIC DNA]</scope>
    <source>
        <strain evidence="4 5">DSM 45362</strain>
    </source>
</reference>
<dbReference type="AlphaFoldDB" id="A0A841C0W6"/>
<evidence type="ECO:0000256" key="1">
    <source>
        <dbReference type="ARBA" id="ARBA00022679"/>
    </source>
</evidence>
<dbReference type="Proteomes" id="UP000587527">
    <property type="component" value="Unassembled WGS sequence"/>
</dbReference>
<dbReference type="GO" id="GO:0016747">
    <property type="term" value="F:acyltransferase activity, transferring groups other than amino-acyl groups"/>
    <property type="evidence" value="ECO:0007669"/>
    <property type="project" value="InterPro"/>
</dbReference>
<name>A0A841C0W6_9ACTN</name>
<dbReference type="CDD" id="cd04301">
    <property type="entry name" value="NAT_SF"/>
    <property type="match status" value="1"/>
</dbReference>
<feature type="domain" description="N-acetyltransferase" evidence="3">
    <location>
        <begin position="4"/>
        <end position="169"/>
    </location>
</feature>
<dbReference type="Pfam" id="PF00583">
    <property type="entry name" value="Acetyltransf_1"/>
    <property type="match status" value="1"/>
</dbReference>
<dbReference type="InterPro" id="IPR050832">
    <property type="entry name" value="Bact_Acetyltransf"/>
</dbReference>
<dbReference type="Gene3D" id="3.40.630.30">
    <property type="match status" value="1"/>
</dbReference>
<dbReference type="PROSITE" id="PS51186">
    <property type="entry name" value="GNAT"/>
    <property type="match status" value="1"/>
</dbReference>
<accession>A0A841C0W6</accession>
<gene>
    <name evidence="4" type="ORF">F4553_006227</name>
</gene>